<evidence type="ECO:0000313" key="1">
    <source>
        <dbReference type="EMBL" id="SPP95409.1"/>
    </source>
</evidence>
<dbReference type="AlphaFoldDB" id="A0A2U3Q255"/>
<evidence type="ECO:0000313" key="2">
    <source>
        <dbReference type="Proteomes" id="UP000246085"/>
    </source>
</evidence>
<dbReference type="Proteomes" id="UP000246085">
    <property type="component" value="Chromosome BRAD3257"/>
</dbReference>
<proteinExistence type="predicted"/>
<reference evidence="1 2" key="1">
    <citation type="submission" date="2018-03" db="EMBL/GenBank/DDBJ databases">
        <authorList>
            <person name="Gully D."/>
        </authorList>
    </citation>
    <scope>NUCLEOTIDE SEQUENCE [LARGE SCALE GENOMIC DNA]</scope>
    <source>
        <strain evidence="1">ORS3257</strain>
    </source>
</reference>
<sequence>MRPFRGPGIGLRQEFCACTQSGNGGCVLDRLDRVSLPVGIALATDQPGLAHMRQWVG</sequence>
<gene>
    <name evidence="1" type="ORF">BRAD3257_4421</name>
</gene>
<accession>A0A2U3Q255</accession>
<organism evidence="1 2">
    <name type="scientific">Bradyrhizobium vignae</name>
    <dbReference type="NCBI Taxonomy" id="1549949"/>
    <lineage>
        <taxon>Bacteria</taxon>
        <taxon>Pseudomonadati</taxon>
        <taxon>Pseudomonadota</taxon>
        <taxon>Alphaproteobacteria</taxon>
        <taxon>Hyphomicrobiales</taxon>
        <taxon>Nitrobacteraceae</taxon>
        <taxon>Bradyrhizobium</taxon>
    </lineage>
</organism>
<protein>
    <submittedName>
        <fullName evidence="1">Uncharacterized protein</fullName>
    </submittedName>
</protein>
<name>A0A2U3Q255_9BRAD</name>
<dbReference type="EMBL" id="LS398110">
    <property type="protein sequence ID" value="SPP95409.1"/>
    <property type="molecule type" value="Genomic_DNA"/>
</dbReference>
<dbReference type="KEGG" id="bvz:BRAD3257_4421"/>